<evidence type="ECO:0000313" key="12">
    <source>
        <dbReference type="EMBL" id="KAI6782572.1"/>
    </source>
</evidence>
<keyword evidence="6 11" id="KW-1133">Transmembrane helix</keyword>
<dbReference type="GeneID" id="75830082"/>
<reference evidence="12" key="1">
    <citation type="journal article" date="2021" name="J Fungi (Basel)">
        <title>Genomic and Metabolomic Analyses of the Marine Fungus Emericellopsis cladophorae: Insights into Saltwater Adaptability Mechanisms and Its Biosynthetic Potential.</title>
        <authorList>
            <person name="Goncalves M.F.M."/>
            <person name="Hilario S."/>
            <person name="Van de Peer Y."/>
            <person name="Esteves A.C."/>
            <person name="Alves A."/>
        </authorList>
    </citation>
    <scope>NUCLEOTIDE SEQUENCE</scope>
    <source>
        <strain evidence="12">MUM 19.33</strain>
    </source>
</reference>
<dbReference type="GO" id="GO:0016020">
    <property type="term" value="C:membrane"/>
    <property type="evidence" value="ECO:0007669"/>
    <property type="project" value="UniProtKB-SubCell"/>
</dbReference>
<dbReference type="GO" id="GO:0020037">
    <property type="term" value="F:heme binding"/>
    <property type="evidence" value="ECO:0007669"/>
    <property type="project" value="InterPro"/>
</dbReference>
<dbReference type="GO" id="GO:0005506">
    <property type="term" value="F:iron ion binding"/>
    <property type="evidence" value="ECO:0007669"/>
    <property type="project" value="InterPro"/>
</dbReference>
<keyword evidence="5" id="KW-0479">Metal-binding</keyword>
<feature type="transmembrane region" description="Helical" evidence="11">
    <location>
        <begin position="6"/>
        <end position="26"/>
    </location>
</feature>
<comment type="caution">
    <text evidence="12">The sequence shown here is derived from an EMBL/GenBank/DDBJ whole genome shotgun (WGS) entry which is preliminary data.</text>
</comment>
<keyword evidence="4 11" id="KW-0812">Transmembrane</keyword>
<evidence type="ECO:0000256" key="4">
    <source>
        <dbReference type="ARBA" id="ARBA00022692"/>
    </source>
</evidence>
<dbReference type="GO" id="GO:0004497">
    <property type="term" value="F:monooxygenase activity"/>
    <property type="evidence" value="ECO:0007669"/>
    <property type="project" value="UniProtKB-KW"/>
</dbReference>
<comment type="subcellular location">
    <subcellularLocation>
        <location evidence="2">Membrane</location>
        <topology evidence="2">Single-pass membrane protein</topology>
    </subcellularLocation>
</comment>
<keyword evidence="8" id="KW-0408">Iron</keyword>
<keyword evidence="9" id="KW-0503">Monooxygenase</keyword>
<evidence type="ECO:0000256" key="7">
    <source>
        <dbReference type="ARBA" id="ARBA00023002"/>
    </source>
</evidence>
<dbReference type="InterPro" id="IPR001128">
    <property type="entry name" value="Cyt_P450"/>
</dbReference>
<dbReference type="OrthoDB" id="1470350at2759"/>
<name>A0A9Q0BEL6_9HYPO</name>
<protein>
    <recommendedName>
        <fullName evidence="14">Cytochrome P450</fullName>
    </recommendedName>
</protein>
<evidence type="ECO:0000256" key="1">
    <source>
        <dbReference type="ARBA" id="ARBA00001971"/>
    </source>
</evidence>
<evidence type="ECO:0000256" key="9">
    <source>
        <dbReference type="ARBA" id="ARBA00023033"/>
    </source>
</evidence>
<dbReference type="Gene3D" id="1.10.630.10">
    <property type="entry name" value="Cytochrome P450"/>
    <property type="match status" value="1"/>
</dbReference>
<dbReference type="PANTHER" id="PTHR24287:SF17">
    <property type="entry name" value="P450, PUTATIVE (EUROFUNG)-RELATED"/>
    <property type="match status" value="1"/>
</dbReference>
<evidence type="ECO:0000256" key="11">
    <source>
        <dbReference type="SAM" id="Phobius"/>
    </source>
</evidence>
<evidence type="ECO:0000256" key="6">
    <source>
        <dbReference type="ARBA" id="ARBA00022989"/>
    </source>
</evidence>
<evidence type="ECO:0000256" key="10">
    <source>
        <dbReference type="ARBA" id="ARBA00023136"/>
    </source>
</evidence>
<dbReference type="Proteomes" id="UP001055219">
    <property type="component" value="Unassembled WGS sequence"/>
</dbReference>
<evidence type="ECO:0000256" key="8">
    <source>
        <dbReference type="ARBA" id="ARBA00023004"/>
    </source>
</evidence>
<dbReference type="SUPFAM" id="SSF48264">
    <property type="entry name" value="Cytochrome P450"/>
    <property type="match status" value="1"/>
</dbReference>
<dbReference type="Pfam" id="PF00067">
    <property type="entry name" value="p450"/>
    <property type="match status" value="1"/>
</dbReference>
<reference evidence="12" key="2">
    <citation type="submission" date="2022-07" db="EMBL/GenBank/DDBJ databases">
        <authorList>
            <person name="Goncalves M.F.M."/>
            <person name="Hilario S."/>
            <person name="Van De Peer Y."/>
            <person name="Esteves A.C."/>
            <person name="Alves A."/>
        </authorList>
    </citation>
    <scope>NUCLEOTIDE SEQUENCE</scope>
    <source>
        <strain evidence="12">MUM 19.33</strain>
    </source>
</reference>
<keyword evidence="13" id="KW-1185">Reference proteome</keyword>
<comment type="similarity">
    <text evidence="3">Belongs to the cytochrome P450 family.</text>
</comment>
<keyword evidence="10 11" id="KW-0472">Membrane</keyword>
<gene>
    <name evidence="12" type="ORF">J7T54_003584</name>
</gene>
<comment type="cofactor">
    <cofactor evidence="1">
        <name>heme</name>
        <dbReference type="ChEBI" id="CHEBI:30413"/>
    </cofactor>
</comment>
<keyword evidence="7" id="KW-0560">Oxidoreductase</keyword>
<dbReference type="GO" id="GO:0016705">
    <property type="term" value="F:oxidoreductase activity, acting on paired donors, with incorporation or reduction of molecular oxygen"/>
    <property type="evidence" value="ECO:0007669"/>
    <property type="project" value="InterPro"/>
</dbReference>
<evidence type="ECO:0000313" key="13">
    <source>
        <dbReference type="Proteomes" id="UP001055219"/>
    </source>
</evidence>
<proteinExistence type="inferred from homology"/>
<evidence type="ECO:0000256" key="5">
    <source>
        <dbReference type="ARBA" id="ARBA00022723"/>
    </source>
</evidence>
<evidence type="ECO:0000256" key="2">
    <source>
        <dbReference type="ARBA" id="ARBA00004167"/>
    </source>
</evidence>
<accession>A0A9Q0BEL6</accession>
<dbReference type="PANTHER" id="PTHR24287">
    <property type="entry name" value="P450, PUTATIVE (EUROFUNG)-RELATED"/>
    <property type="match status" value="1"/>
</dbReference>
<dbReference type="InterPro" id="IPR036396">
    <property type="entry name" value="Cyt_P450_sf"/>
</dbReference>
<dbReference type="InterPro" id="IPR047146">
    <property type="entry name" value="Cyt_P450_E_CYP52_fungi"/>
</dbReference>
<dbReference type="RefSeq" id="XP_051363428.1">
    <property type="nucleotide sequence ID" value="XM_051505083.1"/>
</dbReference>
<sequence length="387" mass="44503">MLAEAAHLIALALSGAYTILAFYAVLPEWPLPLILCLGLWCHRQQYWLRNDRIHNTLPAKSYPHTDVLLGMDWFFAMLHALRTYAVLDMWNEMFTSIGQTFWNQSIGQWVLLTNEPENVKAMLSTNFEDWELGFSRKKLTQLAIGEENLFALNGEEWKRARHDVKGIFRRGEIRDLQGVEAHVENLLTRIAMEGDKVDLQKLMYLFGMDASTEFIFGYSTDTLLHSTVSTDDFARSLDYSLEAAAFRARLGSIAFLKPDPRFEEAVKTTRAFADDFINRAMLNRHSHYQGEKDQMFLQDVLGDGKSRSYARDQMLSMIIAGRDTTASVGSSLLWMLARRPDVVSKIRAEIMVLEGTRPSWEDLKGLRYLNMVIKEGKLYEPQQLQRN</sequence>
<evidence type="ECO:0000256" key="3">
    <source>
        <dbReference type="ARBA" id="ARBA00010617"/>
    </source>
</evidence>
<dbReference type="AlphaFoldDB" id="A0A9Q0BEL6"/>
<evidence type="ECO:0008006" key="14">
    <source>
        <dbReference type="Google" id="ProtNLM"/>
    </source>
</evidence>
<organism evidence="12 13">
    <name type="scientific">Emericellopsis cladophorae</name>
    <dbReference type="NCBI Taxonomy" id="2686198"/>
    <lineage>
        <taxon>Eukaryota</taxon>
        <taxon>Fungi</taxon>
        <taxon>Dikarya</taxon>
        <taxon>Ascomycota</taxon>
        <taxon>Pezizomycotina</taxon>
        <taxon>Sordariomycetes</taxon>
        <taxon>Hypocreomycetidae</taxon>
        <taxon>Hypocreales</taxon>
        <taxon>Bionectriaceae</taxon>
        <taxon>Emericellopsis</taxon>
    </lineage>
</organism>
<dbReference type="EMBL" id="JAGIXG020000012">
    <property type="protein sequence ID" value="KAI6782572.1"/>
    <property type="molecule type" value="Genomic_DNA"/>
</dbReference>